<accession>A0A016VIK2</accession>
<dbReference type="Proteomes" id="UP000024635">
    <property type="component" value="Unassembled WGS sequence"/>
</dbReference>
<dbReference type="AlphaFoldDB" id="A0A016VIK2"/>
<feature type="region of interest" description="Disordered" evidence="1">
    <location>
        <begin position="56"/>
        <end position="75"/>
    </location>
</feature>
<organism evidence="2 3">
    <name type="scientific">Ancylostoma ceylanicum</name>
    <dbReference type="NCBI Taxonomy" id="53326"/>
    <lineage>
        <taxon>Eukaryota</taxon>
        <taxon>Metazoa</taxon>
        <taxon>Ecdysozoa</taxon>
        <taxon>Nematoda</taxon>
        <taxon>Chromadorea</taxon>
        <taxon>Rhabditida</taxon>
        <taxon>Rhabditina</taxon>
        <taxon>Rhabditomorpha</taxon>
        <taxon>Strongyloidea</taxon>
        <taxon>Ancylostomatidae</taxon>
        <taxon>Ancylostomatinae</taxon>
        <taxon>Ancylostoma</taxon>
    </lineage>
</organism>
<sequence>MTIELFPTSLTYTTSPTLSSFVRDNIHDNLYSLLAQNVHQCRLCPQLRPQWYRPADRPAPSETAAKHQNGRNRII</sequence>
<reference evidence="3" key="1">
    <citation type="journal article" date="2015" name="Nat. Genet.">
        <title>The genome and transcriptome of the zoonotic hookworm Ancylostoma ceylanicum identify infection-specific gene families.</title>
        <authorList>
            <person name="Schwarz E.M."/>
            <person name="Hu Y."/>
            <person name="Antoshechkin I."/>
            <person name="Miller M.M."/>
            <person name="Sternberg P.W."/>
            <person name="Aroian R.V."/>
        </authorList>
    </citation>
    <scope>NUCLEOTIDE SEQUENCE</scope>
    <source>
        <strain evidence="3">HY135</strain>
    </source>
</reference>
<comment type="caution">
    <text evidence="2">The sequence shown here is derived from an EMBL/GenBank/DDBJ whole genome shotgun (WGS) entry which is preliminary data.</text>
</comment>
<gene>
    <name evidence="2" type="primary">Acey_s0009.g733</name>
    <name evidence="2" type="ORF">Y032_0009g733</name>
</gene>
<evidence type="ECO:0000256" key="1">
    <source>
        <dbReference type="SAM" id="MobiDB-lite"/>
    </source>
</evidence>
<keyword evidence="3" id="KW-1185">Reference proteome</keyword>
<dbReference type="EMBL" id="JARK01001345">
    <property type="protein sequence ID" value="EYC27449.1"/>
    <property type="molecule type" value="Genomic_DNA"/>
</dbReference>
<evidence type="ECO:0000313" key="3">
    <source>
        <dbReference type="Proteomes" id="UP000024635"/>
    </source>
</evidence>
<protein>
    <submittedName>
        <fullName evidence="2">Uncharacterized protein</fullName>
    </submittedName>
</protein>
<evidence type="ECO:0000313" key="2">
    <source>
        <dbReference type="EMBL" id="EYC27449.1"/>
    </source>
</evidence>
<name>A0A016VIK2_9BILA</name>
<proteinExistence type="predicted"/>